<reference evidence="11 12" key="1">
    <citation type="submission" date="2013-08" db="EMBL/GenBank/DDBJ databases">
        <authorList>
            <person name="Durkin A.S."/>
            <person name="Haft D.R."/>
            <person name="McCorrison J."/>
            <person name="Torralba M."/>
            <person name="Gillis M."/>
            <person name="Haft D.H."/>
            <person name="Methe B."/>
            <person name="Sutton G."/>
            <person name="Nelson K.E."/>
        </authorList>
    </citation>
    <scope>NUCLEOTIDE SEQUENCE [LARGE SCALE GENOMIC DNA]</scope>
    <source>
        <strain evidence="11 12">F0195</strain>
    </source>
</reference>
<gene>
    <name evidence="10" type="primary">plsY</name>
    <name evidence="11" type="ORF">HMPREF1316_2201</name>
</gene>
<evidence type="ECO:0000313" key="11">
    <source>
        <dbReference type="EMBL" id="ERL10819.1"/>
    </source>
</evidence>
<dbReference type="eggNOG" id="COG0344">
    <property type="taxonomic scope" value="Bacteria"/>
</dbReference>
<comment type="caution">
    <text evidence="11">The sequence shown here is derived from an EMBL/GenBank/DDBJ whole genome shotgun (WGS) entry which is preliminary data.</text>
</comment>
<sequence length="222" mass="22868">MTPTVLVCTIICMIVAFLLCGIPCGLLVAKRLAGVDVRTVGSGNIGMTNVARAAGGRAAAITFGLDVGKGAVAMVLGRLVLSLVARVPWSETSAMGQLGLSASLLFAACVFGHMFSPYLGLRGGKGISVGFGAVLLLWWPAGLAILAVFLLFALPSRYVSLGSIAAAVALVICSLAMGLGVARSLPVVAVCLAVILKHRGNIARLRKGTESAFVIHHTDRDR</sequence>
<dbReference type="Pfam" id="PF02660">
    <property type="entry name" value="G3P_acyltransf"/>
    <property type="match status" value="1"/>
</dbReference>
<dbReference type="Proteomes" id="UP000016638">
    <property type="component" value="Unassembled WGS sequence"/>
</dbReference>
<evidence type="ECO:0000256" key="9">
    <source>
        <dbReference type="ARBA" id="ARBA00023264"/>
    </source>
</evidence>
<keyword evidence="6 10" id="KW-0443">Lipid metabolism</keyword>
<keyword evidence="1 10" id="KW-1003">Cell membrane</keyword>
<accession>U2TCR0</accession>
<name>U2TCR0_9ACTN</name>
<dbReference type="PATRIC" id="fig|1125712.3.peg.53"/>
<dbReference type="InterPro" id="IPR003811">
    <property type="entry name" value="G3P_acylTferase_PlsY"/>
</dbReference>
<evidence type="ECO:0000256" key="5">
    <source>
        <dbReference type="ARBA" id="ARBA00022989"/>
    </source>
</evidence>
<keyword evidence="8 10" id="KW-0594">Phospholipid biosynthesis</keyword>
<keyword evidence="4 10" id="KW-0812">Transmembrane</keyword>
<feature type="transmembrane region" description="Helical" evidence="10">
    <location>
        <begin position="164"/>
        <end position="196"/>
    </location>
</feature>
<keyword evidence="11" id="KW-0012">Acyltransferase</keyword>
<evidence type="ECO:0000256" key="2">
    <source>
        <dbReference type="ARBA" id="ARBA00022516"/>
    </source>
</evidence>
<evidence type="ECO:0000256" key="3">
    <source>
        <dbReference type="ARBA" id="ARBA00022679"/>
    </source>
</evidence>
<dbReference type="SMART" id="SM01207">
    <property type="entry name" value="G3P_acyltransf"/>
    <property type="match status" value="1"/>
</dbReference>
<keyword evidence="7 10" id="KW-0472">Membrane</keyword>
<evidence type="ECO:0000256" key="8">
    <source>
        <dbReference type="ARBA" id="ARBA00023209"/>
    </source>
</evidence>
<keyword evidence="3 10" id="KW-0808">Transferase</keyword>
<feature type="transmembrane region" description="Helical" evidence="10">
    <location>
        <begin position="95"/>
        <end position="115"/>
    </location>
</feature>
<dbReference type="PANTHER" id="PTHR30309">
    <property type="entry name" value="INNER MEMBRANE PROTEIN YGIH"/>
    <property type="match status" value="1"/>
</dbReference>
<dbReference type="EMBL" id="AWEZ01000004">
    <property type="protein sequence ID" value="ERL10819.1"/>
    <property type="molecule type" value="Genomic_DNA"/>
</dbReference>
<dbReference type="AlphaFoldDB" id="U2TCR0"/>
<evidence type="ECO:0000313" key="12">
    <source>
        <dbReference type="Proteomes" id="UP000016638"/>
    </source>
</evidence>
<keyword evidence="12" id="KW-1185">Reference proteome</keyword>
<organism evidence="11 12">
    <name type="scientific">Olsenella profusa F0195</name>
    <dbReference type="NCBI Taxonomy" id="1125712"/>
    <lineage>
        <taxon>Bacteria</taxon>
        <taxon>Bacillati</taxon>
        <taxon>Actinomycetota</taxon>
        <taxon>Coriobacteriia</taxon>
        <taxon>Coriobacteriales</taxon>
        <taxon>Atopobiaceae</taxon>
        <taxon>Olsenella</taxon>
    </lineage>
</organism>
<dbReference type="GO" id="GO:0043772">
    <property type="term" value="F:acyl-phosphate glycerol-3-phosphate acyltransferase activity"/>
    <property type="evidence" value="ECO:0007669"/>
    <property type="project" value="UniProtKB-UniRule"/>
</dbReference>
<comment type="function">
    <text evidence="10">Catalyzes the transfer of an acyl group from acyl-phosphate (acyl-PO(4)) to glycerol-3-phosphate (G3P) to form lysophosphatidic acid (LPA). This enzyme utilizes acyl-phosphate as fatty acyl donor, but not acyl-CoA or acyl-ACP.</text>
</comment>
<dbReference type="EC" id="2.3.1.275" evidence="10"/>
<dbReference type="HAMAP" id="MF_01043">
    <property type="entry name" value="PlsY"/>
    <property type="match status" value="1"/>
</dbReference>
<dbReference type="GO" id="GO:0008654">
    <property type="term" value="P:phospholipid biosynthetic process"/>
    <property type="evidence" value="ECO:0007669"/>
    <property type="project" value="UniProtKB-UniRule"/>
</dbReference>
<keyword evidence="2 10" id="KW-0444">Lipid biosynthesis</keyword>
<evidence type="ECO:0000256" key="7">
    <source>
        <dbReference type="ARBA" id="ARBA00023136"/>
    </source>
</evidence>
<dbReference type="GO" id="GO:0005886">
    <property type="term" value="C:plasma membrane"/>
    <property type="evidence" value="ECO:0007669"/>
    <property type="project" value="UniProtKB-SubCell"/>
</dbReference>
<comment type="similarity">
    <text evidence="10">Belongs to the PlsY family.</text>
</comment>
<comment type="catalytic activity">
    <reaction evidence="10">
        <text>an acyl phosphate + sn-glycerol 3-phosphate = a 1-acyl-sn-glycero-3-phosphate + phosphate</text>
        <dbReference type="Rhea" id="RHEA:34075"/>
        <dbReference type="ChEBI" id="CHEBI:43474"/>
        <dbReference type="ChEBI" id="CHEBI:57597"/>
        <dbReference type="ChEBI" id="CHEBI:57970"/>
        <dbReference type="ChEBI" id="CHEBI:59918"/>
        <dbReference type="EC" id="2.3.1.275"/>
    </reaction>
</comment>
<dbReference type="PANTHER" id="PTHR30309:SF0">
    <property type="entry name" value="GLYCEROL-3-PHOSPHATE ACYLTRANSFERASE-RELATED"/>
    <property type="match status" value="1"/>
</dbReference>
<feature type="transmembrane region" description="Helical" evidence="10">
    <location>
        <begin position="127"/>
        <end position="152"/>
    </location>
</feature>
<comment type="subunit">
    <text evidence="10">Probably interacts with PlsX.</text>
</comment>
<evidence type="ECO:0000256" key="4">
    <source>
        <dbReference type="ARBA" id="ARBA00022692"/>
    </source>
</evidence>
<dbReference type="UniPathway" id="UPA00085"/>
<evidence type="ECO:0000256" key="10">
    <source>
        <dbReference type="HAMAP-Rule" id="MF_01043"/>
    </source>
</evidence>
<keyword evidence="5 10" id="KW-1133">Transmembrane helix</keyword>
<keyword evidence="9 10" id="KW-1208">Phospholipid metabolism</keyword>
<evidence type="ECO:0000256" key="6">
    <source>
        <dbReference type="ARBA" id="ARBA00023098"/>
    </source>
</evidence>
<dbReference type="STRING" id="1125712.HMPREF1316_2201"/>
<evidence type="ECO:0000256" key="1">
    <source>
        <dbReference type="ARBA" id="ARBA00022475"/>
    </source>
</evidence>
<proteinExistence type="inferred from homology"/>
<feature type="transmembrane region" description="Helical" evidence="10">
    <location>
        <begin position="6"/>
        <end position="29"/>
    </location>
</feature>
<comment type="pathway">
    <text evidence="10">Lipid metabolism; phospholipid metabolism.</text>
</comment>
<protein>
    <recommendedName>
        <fullName evidence="10">Glycerol-3-phosphate acyltransferase</fullName>
    </recommendedName>
    <alternativeName>
        <fullName evidence="10">Acyl-PO4 G3P acyltransferase</fullName>
    </alternativeName>
    <alternativeName>
        <fullName evidence="10">Acyl-phosphate--glycerol-3-phosphate acyltransferase</fullName>
    </alternativeName>
    <alternativeName>
        <fullName evidence="10">G3P acyltransferase</fullName>
        <shortName evidence="10">GPAT</shortName>
        <ecNumber evidence="10">2.3.1.275</ecNumber>
    </alternativeName>
    <alternativeName>
        <fullName evidence="10">Lysophosphatidic acid synthase</fullName>
        <shortName evidence="10">LPA synthase</shortName>
    </alternativeName>
</protein>
<comment type="subcellular location">
    <subcellularLocation>
        <location evidence="10">Cell membrane</location>
        <topology evidence="10">Multi-pass membrane protein</topology>
    </subcellularLocation>
</comment>